<dbReference type="OrthoDB" id="2624769at2"/>
<feature type="transmembrane region" description="Helical" evidence="1">
    <location>
        <begin position="70"/>
        <end position="87"/>
    </location>
</feature>
<proteinExistence type="predicted"/>
<feature type="transmembrane region" description="Helical" evidence="1">
    <location>
        <begin position="17"/>
        <end position="35"/>
    </location>
</feature>
<sequence length="164" mass="19165">MRDDEHSSSFADTIKVIIFWVLVILAAFFIGKWLLHLIVDTYLWCKALIIGTYINIKNFFANLWYDIEDLFYTIVFAVCAVWIGNHSRGLSFFSKIFPHESGEDIKKRYSNNTGYLSQNDEPRYNHRALGDDGNYHTITTDKYGGNTRDEFGRNGSLHDHEFHR</sequence>
<name>A0A2J6NPR9_9LACO</name>
<evidence type="ECO:0000256" key="1">
    <source>
        <dbReference type="SAM" id="Phobius"/>
    </source>
</evidence>
<keyword evidence="1" id="KW-0812">Transmembrane</keyword>
<dbReference type="Proteomes" id="UP000239920">
    <property type="component" value="Unassembled WGS sequence"/>
</dbReference>
<dbReference type="EMBL" id="PNFV01000001">
    <property type="protein sequence ID" value="PMB83327.1"/>
    <property type="molecule type" value="Genomic_DNA"/>
</dbReference>
<keyword evidence="1" id="KW-1133">Transmembrane helix</keyword>
<gene>
    <name evidence="2" type="ORF">CK797_00590</name>
</gene>
<dbReference type="AlphaFoldDB" id="A0A2J6NPR9"/>
<dbReference type="RefSeq" id="WP_104687888.1">
    <property type="nucleotide sequence ID" value="NZ_JBKTHY010000003.1"/>
</dbReference>
<accession>A0A2J6NPR9</accession>
<reference evidence="2 3" key="1">
    <citation type="submission" date="2017-09" db="EMBL/GenBank/DDBJ databases">
        <title>Bacterial strain isolated from the female urinary microbiota.</title>
        <authorList>
            <person name="Thomas-White K."/>
            <person name="Kumar N."/>
            <person name="Forster S."/>
            <person name="Putonti C."/>
            <person name="Lawley T."/>
            <person name="Wolfe A.J."/>
        </authorList>
    </citation>
    <scope>NUCLEOTIDE SEQUENCE [LARGE SCALE GENOMIC DNA]</scope>
    <source>
        <strain evidence="2 3">UMB0683</strain>
    </source>
</reference>
<evidence type="ECO:0000313" key="3">
    <source>
        <dbReference type="Proteomes" id="UP000239920"/>
    </source>
</evidence>
<comment type="caution">
    <text evidence="2">The sequence shown here is derived from an EMBL/GenBank/DDBJ whole genome shotgun (WGS) entry which is preliminary data.</text>
</comment>
<organism evidence="2 3">
    <name type="scientific">Limosilactobacillus pontis</name>
    <dbReference type="NCBI Taxonomy" id="35787"/>
    <lineage>
        <taxon>Bacteria</taxon>
        <taxon>Bacillati</taxon>
        <taxon>Bacillota</taxon>
        <taxon>Bacilli</taxon>
        <taxon>Lactobacillales</taxon>
        <taxon>Lactobacillaceae</taxon>
        <taxon>Limosilactobacillus</taxon>
    </lineage>
</organism>
<keyword evidence="1" id="KW-0472">Membrane</keyword>
<evidence type="ECO:0000313" key="2">
    <source>
        <dbReference type="EMBL" id="PMB83327.1"/>
    </source>
</evidence>
<protein>
    <submittedName>
        <fullName evidence="2">Uncharacterized protein</fullName>
    </submittedName>
</protein>